<dbReference type="InterPro" id="IPR005135">
    <property type="entry name" value="Endo/exonuclease/phosphatase"/>
</dbReference>
<dbReference type="EMBL" id="GFAA01002465">
    <property type="protein sequence ID" value="JAU00970.1"/>
    <property type="molecule type" value="mRNA"/>
</dbReference>
<sequence length="932" mass="106339">PSNRHSPALINIAFTNIRSVLPKRHQVHSFIEVTDADMVILTETWLHREIEDHELFPPDFHFTTYRKDRTNRKGGGVLIAVRNTLQSSLIRHDNNLEMIWVCLHNASEKLVFGVCYRPPDSHLSFPDSLRHELTIIRNEYPKAPIFLFGDFNYPQINWSLLSTLSSTPANEQKLFLELTLDFNLQQVITSPTRGDNILDLLLTSHPDDVKSITVLPGLSDHNLIHISMTLPLKKKSPTSKLIKDYKRANLDAMNNDLAKFFDNFRCTYLNRTPNSNWNLYKDALLHLESKHVPTLLIKSDTKNQWFNKRLKSLLGKKKRLYRTAKLQNSHLAWEKYRLCAQQYTTELTSAKDKFYSQDLLSILHSNPNKFWRMLSNKPQDRHVQLLDADGEPIKSDDCATALNNYFTSVFSAANVTANEHIPEISLSEMPKIEINPDGVSKLIASLKISTSAGCDQINSKLLKNTISLSSQVLHLIFAQSLDAGVVPDDWKKARITPIFKADDRTCPNNYRPISLTSIPSKLLEHIISSNLMTHLESINFFYPNQHGFRKQLSCETQLAEFTHDILQYLDNLVQIDAIFLDFSKAFDRVSHNLLLFKLSSLGIPQTLLSWLEHFLKGRKQFTCVNNCRSAFTDVTSGVPQGAGLSPLLFLIYINDLPININSTLRLFADDCVIYSPIHGASAIAALQQDLTTISAWCDKWHMPLNLNKCQSISFSRKNTVIDSTYNIKSVAVTRTSSYKYLGVHITSSLSWTTHIQTICSKASRTLGFLRRNLKSASPEVKKLAYITFVRPKLEYASPVWHPSQSYLISDLEAIQNRAARFITSQYSRNTSVTLLKRSLGFQTLATRRVISRLCLFHSFFYRSPRHLLLQPPPRTSSRLNHSNPIARIKTRTSAMSSSFFPDAIVLWNGLPDNIITCSDRHLFREKLANHFS</sequence>
<feature type="non-terminal residue" evidence="2">
    <location>
        <position position="1"/>
    </location>
</feature>
<dbReference type="GO" id="GO:0004519">
    <property type="term" value="F:endonuclease activity"/>
    <property type="evidence" value="ECO:0007669"/>
    <property type="project" value="UniProtKB-KW"/>
</dbReference>
<keyword evidence="2" id="KW-0378">Hydrolase</keyword>
<dbReference type="CDD" id="cd01650">
    <property type="entry name" value="RT_nLTR_like"/>
    <property type="match status" value="1"/>
</dbReference>
<protein>
    <submittedName>
        <fullName evidence="2">Putative endonuclease/reverse transcriptase</fullName>
    </submittedName>
</protein>
<keyword evidence="2" id="KW-0255">Endonuclease</keyword>
<dbReference type="PANTHER" id="PTHR33395">
    <property type="entry name" value="TRANSCRIPTASE, PUTATIVE-RELATED-RELATED"/>
    <property type="match status" value="1"/>
</dbReference>
<dbReference type="SUPFAM" id="SSF56219">
    <property type="entry name" value="DNase I-like"/>
    <property type="match status" value="1"/>
</dbReference>
<reference evidence="2" key="1">
    <citation type="submission" date="2016-09" db="EMBL/GenBank/DDBJ databases">
        <authorList>
            <person name="Capua I."/>
            <person name="De Benedictis P."/>
            <person name="Joannis T."/>
            <person name="Lombin L.H."/>
            <person name="Cattoli G."/>
        </authorList>
    </citation>
    <scope>NUCLEOTIDE SEQUENCE</scope>
</reference>
<dbReference type="GO" id="GO:0031012">
    <property type="term" value="C:extracellular matrix"/>
    <property type="evidence" value="ECO:0007669"/>
    <property type="project" value="TreeGrafter"/>
</dbReference>
<dbReference type="InterPro" id="IPR000477">
    <property type="entry name" value="RT_dom"/>
</dbReference>
<proteinExistence type="evidence at transcript level"/>
<dbReference type="GO" id="GO:0003964">
    <property type="term" value="F:RNA-directed DNA polymerase activity"/>
    <property type="evidence" value="ECO:0007669"/>
    <property type="project" value="UniProtKB-KW"/>
</dbReference>
<dbReference type="PROSITE" id="PS50878">
    <property type="entry name" value="RT_POL"/>
    <property type="match status" value="1"/>
</dbReference>
<dbReference type="InterPro" id="IPR043502">
    <property type="entry name" value="DNA/RNA_pol_sf"/>
</dbReference>
<dbReference type="Pfam" id="PF00078">
    <property type="entry name" value="RVT_1"/>
    <property type="match status" value="1"/>
</dbReference>
<keyword evidence="2" id="KW-0695">RNA-directed DNA polymerase</keyword>
<organism evidence="2">
    <name type="scientific">Amblyomma sculptum</name>
    <name type="common">Tick</name>
    <dbReference type="NCBI Taxonomy" id="1581419"/>
    <lineage>
        <taxon>Eukaryota</taxon>
        <taxon>Metazoa</taxon>
        <taxon>Ecdysozoa</taxon>
        <taxon>Arthropoda</taxon>
        <taxon>Chelicerata</taxon>
        <taxon>Arachnida</taxon>
        <taxon>Acari</taxon>
        <taxon>Parasitiformes</taxon>
        <taxon>Ixodida</taxon>
        <taxon>Ixodoidea</taxon>
        <taxon>Ixodidae</taxon>
        <taxon>Amblyomminae</taxon>
        <taxon>Amblyomma</taxon>
    </lineage>
</organism>
<dbReference type="PANTHER" id="PTHR33395:SF22">
    <property type="entry name" value="REVERSE TRANSCRIPTASE DOMAIN-CONTAINING PROTEIN"/>
    <property type="match status" value="1"/>
</dbReference>
<evidence type="ECO:0000259" key="1">
    <source>
        <dbReference type="PROSITE" id="PS50878"/>
    </source>
</evidence>
<evidence type="ECO:0000313" key="2">
    <source>
        <dbReference type="EMBL" id="JAU00970.1"/>
    </source>
</evidence>
<dbReference type="GO" id="GO:0061343">
    <property type="term" value="P:cell adhesion involved in heart morphogenesis"/>
    <property type="evidence" value="ECO:0007669"/>
    <property type="project" value="TreeGrafter"/>
</dbReference>
<dbReference type="GO" id="GO:0007508">
    <property type="term" value="P:larval heart development"/>
    <property type="evidence" value="ECO:0007669"/>
    <property type="project" value="TreeGrafter"/>
</dbReference>
<dbReference type="Pfam" id="PF03372">
    <property type="entry name" value="Exo_endo_phos"/>
    <property type="match status" value="1"/>
</dbReference>
<dbReference type="AlphaFoldDB" id="A0A1E1XPJ4"/>
<keyword evidence="2" id="KW-0540">Nuclease</keyword>
<accession>A0A1E1XPJ4</accession>
<dbReference type="InterPro" id="IPR036691">
    <property type="entry name" value="Endo/exonu/phosph_ase_sf"/>
</dbReference>
<reference evidence="2" key="2">
    <citation type="journal article" date="2017" name="Front. Cell. Infect. Microbiol.">
        <title>Analysis of the Salivary Gland Transcriptome of Unfed and Partially Fed Amblyomma sculptum Ticks and Descriptive Proteome of the Saliva.</title>
        <authorList>
            <person name="Esteves E."/>
            <person name="Maruyama S.R."/>
            <person name="Kawahara R."/>
            <person name="Fujita A."/>
            <person name="Martins L.A."/>
            <person name="Righi A.A."/>
            <person name="Costa F.B."/>
            <person name="Palmisano G."/>
            <person name="Labruna M.B."/>
            <person name="Sa-Nunes A."/>
            <person name="Ribeiro J.M.C."/>
            <person name="Fogaca A.C."/>
        </authorList>
    </citation>
    <scope>NUCLEOTIDE SEQUENCE</scope>
</reference>
<dbReference type="Gene3D" id="3.60.10.10">
    <property type="entry name" value="Endonuclease/exonuclease/phosphatase"/>
    <property type="match status" value="1"/>
</dbReference>
<name>A0A1E1XPJ4_AMBSC</name>
<feature type="domain" description="Reverse transcriptase" evidence="1">
    <location>
        <begin position="479"/>
        <end position="745"/>
    </location>
</feature>
<keyword evidence="2" id="KW-0808">Transferase</keyword>
<dbReference type="SUPFAM" id="SSF56672">
    <property type="entry name" value="DNA/RNA polymerases"/>
    <property type="match status" value="1"/>
</dbReference>
<keyword evidence="2" id="KW-0548">Nucleotidyltransferase</keyword>